<organism evidence="3 4">
    <name type="scientific">Fructobacillus fructosus</name>
    <dbReference type="NCBI Taxonomy" id="1631"/>
    <lineage>
        <taxon>Bacteria</taxon>
        <taxon>Bacillati</taxon>
        <taxon>Bacillota</taxon>
        <taxon>Bacilli</taxon>
        <taxon>Lactobacillales</taxon>
        <taxon>Lactobacillaceae</taxon>
        <taxon>Fructobacillus</taxon>
    </lineage>
</organism>
<dbReference type="EMBL" id="CAUZLR010000003">
    <property type="protein sequence ID" value="CAK1236035.1"/>
    <property type="molecule type" value="Genomic_DNA"/>
</dbReference>
<evidence type="ECO:0000313" key="4">
    <source>
        <dbReference type="Proteomes" id="UP001314261"/>
    </source>
</evidence>
<feature type="domain" description="Peptidase S9 prolyl oligopeptidase catalytic" evidence="2">
    <location>
        <begin position="441"/>
        <end position="651"/>
    </location>
</feature>
<dbReference type="InterPro" id="IPR029058">
    <property type="entry name" value="AB_hydrolase_fold"/>
</dbReference>
<dbReference type="PANTHER" id="PTHR42776">
    <property type="entry name" value="SERINE PEPTIDASE S9 FAMILY MEMBER"/>
    <property type="match status" value="1"/>
</dbReference>
<dbReference type="RefSeq" id="WP_187753692.1">
    <property type="nucleotide sequence ID" value="NZ_CAUZLR010000003.1"/>
</dbReference>
<evidence type="ECO:0000259" key="2">
    <source>
        <dbReference type="Pfam" id="PF00326"/>
    </source>
</evidence>
<dbReference type="EC" id="3.4.19.1" evidence="3"/>
<evidence type="ECO:0000256" key="1">
    <source>
        <dbReference type="ARBA" id="ARBA00022801"/>
    </source>
</evidence>
<dbReference type="PANTHER" id="PTHR42776:SF27">
    <property type="entry name" value="DIPEPTIDYL PEPTIDASE FAMILY MEMBER 6"/>
    <property type="match status" value="1"/>
</dbReference>
<keyword evidence="3" id="KW-0645">Protease</keyword>
<dbReference type="SUPFAM" id="SSF69322">
    <property type="entry name" value="Tricorn protease domain 2"/>
    <property type="match status" value="1"/>
</dbReference>
<dbReference type="InterPro" id="IPR001375">
    <property type="entry name" value="Peptidase_S9_cat"/>
</dbReference>
<gene>
    <name evidence="3" type="ORF">R54839_PPFHFPJH_00667</name>
</gene>
<dbReference type="Pfam" id="PF00326">
    <property type="entry name" value="Peptidase_S9"/>
    <property type="match status" value="1"/>
</dbReference>
<dbReference type="Proteomes" id="UP001314261">
    <property type="component" value="Unassembled WGS sequence"/>
</dbReference>
<dbReference type="SUPFAM" id="SSF53474">
    <property type="entry name" value="alpha/beta-Hydrolases"/>
    <property type="match status" value="1"/>
</dbReference>
<dbReference type="Gene3D" id="2.120.10.30">
    <property type="entry name" value="TolB, C-terminal domain"/>
    <property type="match status" value="2"/>
</dbReference>
<dbReference type="GO" id="GO:0004177">
    <property type="term" value="F:aminopeptidase activity"/>
    <property type="evidence" value="ECO:0007669"/>
    <property type="project" value="UniProtKB-KW"/>
</dbReference>
<reference evidence="3 4" key="1">
    <citation type="submission" date="2023-10" db="EMBL/GenBank/DDBJ databases">
        <authorList>
            <person name="Botero Cardona J."/>
        </authorList>
    </citation>
    <scope>NUCLEOTIDE SEQUENCE [LARGE SCALE GENOMIC DNA]</scope>
    <source>
        <strain evidence="3 4">R-54839</strain>
    </source>
</reference>
<dbReference type="Gene3D" id="3.40.50.1820">
    <property type="entry name" value="alpha/beta hydrolase"/>
    <property type="match status" value="1"/>
</dbReference>
<proteinExistence type="predicted"/>
<protein>
    <submittedName>
        <fullName evidence="3">Dipeptidyl aminopeptidase/acylaminoacyl peptidase (DAP2)</fullName>
        <ecNumber evidence="3">3.4.19.1</ecNumber>
    </submittedName>
</protein>
<dbReference type="GO" id="GO:0008242">
    <property type="term" value="F:omega peptidase activity"/>
    <property type="evidence" value="ECO:0007669"/>
    <property type="project" value="UniProtKB-EC"/>
</dbReference>
<evidence type="ECO:0000313" key="3">
    <source>
        <dbReference type="EMBL" id="CAK1236035.1"/>
    </source>
</evidence>
<name>A0ABN9YP51_9LACO</name>
<keyword evidence="3" id="KW-0031">Aminopeptidase</keyword>
<keyword evidence="4" id="KW-1185">Reference proteome</keyword>
<dbReference type="InterPro" id="IPR011042">
    <property type="entry name" value="6-blade_b-propeller_TolB-like"/>
</dbReference>
<accession>A0ABN9YP51</accession>
<comment type="caution">
    <text evidence="3">The sequence shown here is derived from an EMBL/GenBank/DDBJ whole genome shotgun (WGS) entry which is preliminary data.</text>
</comment>
<keyword evidence="1 3" id="KW-0378">Hydrolase</keyword>
<sequence length="652" mass="73663">MTAIQITDLFKLKSFSQPFGTPNRTFFVQTQMNKEKNDYQANILAIEETGTVQPYTNGGKNLQPIVVGNSLYYRHQDNQSHYQLMKMPVDGGVATPVTKENGSVDDLRFSPDGTLAFLKVTLSPEKDEEKDQGLTPRHLTKVQNKADGIGWLPTENVYELKTFDQETGETKLIKSFSHDFHLQDVSADTQEVAYLAAEHPDWTDKFDTSQAVYVYNRQTDQTTWVTASIPNGVFTDAAFSPDQSRMAIIGSDYHAYSATVNQLYVYDTKSNELTKPAQDEQVNVGYGNPIADDWTQNPSHVSGFWVDNDTYLYTAVHHGHSQLYRYHAQENTTEKVHEADRHIVDFAMIDNQNIVFVHSTAEKAGEIRALNIETKAERVLANPNADYESTHQYAPTESFYYKTADGKAEVQGWFTKAQTNNDTAPLILYIHGGPHAAFANTFFQEFQALAGEGFNVLYVNPRGSTSYGEDFATDVMGHYGENDYADVMTAVDYALTHFKSINPDKVFVAGGSYGGFLSTWVIGHTDRFQAAIVQRPAIDWFNLYHNSDIGVPFVTMELGADLYKDKAYQLYWEKSPLAYADKITTPVRIQHGEADRRCPPSQSEALFTAVKRTGTECDYIRYPKSFHGFSRNGKPSLRVQRMQDIVDWFKKF</sequence>